<dbReference type="GO" id="GO:0016787">
    <property type="term" value="F:hydrolase activity"/>
    <property type="evidence" value="ECO:0007669"/>
    <property type="project" value="UniProtKB-KW"/>
</dbReference>
<dbReference type="SMART" id="SM00849">
    <property type="entry name" value="Lactamase_B"/>
    <property type="match status" value="1"/>
</dbReference>
<keyword evidence="2" id="KW-0378">Hydrolase</keyword>
<dbReference type="RefSeq" id="WP_088151224.1">
    <property type="nucleotide sequence ID" value="NZ_NHON01000017.1"/>
</dbReference>
<dbReference type="InterPro" id="IPR001279">
    <property type="entry name" value="Metallo-B-lactamas"/>
</dbReference>
<dbReference type="Proteomes" id="UP000196655">
    <property type="component" value="Unassembled WGS sequence"/>
</dbReference>
<dbReference type="EMBL" id="NHON01000017">
    <property type="protein sequence ID" value="OWJ66957.1"/>
    <property type="molecule type" value="Genomic_DNA"/>
</dbReference>
<dbReference type="Gene3D" id="3.60.15.10">
    <property type="entry name" value="Ribonuclease Z/Hydroxyacylglutathione hydrolase-like"/>
    <property type="match status" value="1"/>
</dbReference>
<evidence type="ECO:0000259" key="1">
    <source>
        <dbReference type="SMART" id="SM00849"/>
    </source>
</evidence>
<reference evidence="3" key="1">
    <citation type="submission" date="2017-05" db="EMBL/GenBank/DDBJ databases">
        <authorList>
            <person name="Macchi M."/>
            <person name="Festa S."/>
            <person name="Coppotelli B.M."/>
            <person name="Morelli I.S."/>
        </authorList>
    </citation>
    <scope>NUCLEOTIDE SEQUENCE [LARGE SCALE GENOMIC DNA]</scope>
    <source>
        <strain evidence="3">I</strain>
    </source>
</reference>
<gene>
    <name evidence="2" type="ORF">BWR60_11810</name>
</gene>
<protein>
    <submittedName>
        <fullName evidence="2">MBL fold metallo-hydrolase</fullName>
    </submittedName>
</protein>
<organism evidence="2 3">
    <name type="scientific">Inquilinus limosus</name>
    <dbReference type="NCBI Taxonomy" id="171674"/>
    <lineage>
        <taxon>Bacteria</taxon>
        <taxon>Pseudomonadati</taxon>
        <taxon>Pseudomonadota</taxon>
        <taxon>Alphaproteobacteria</taxon>
        <taxon>Rhodospirillales</taxon>
        <taxon>Rhodospirillaceae</taxon>
        <taxon>Inquilinus</taxon>
    </lineage>
</organism>
<dbReference type="STRING" id="1122125.GCA_000423185_00063"/>
<dbReference type="PANTHER" id="PTHR36839:SF1">
    <property type="entry name" value="METALLO-BETA-LACTAMASE FAMILY PROTEIN (AFU_ORTHOLOGUE AFUA_5G12770)"/>
    <property type="match status" value="1"/>
</dbReference>
<comment type="caution">
    <text evidence="2">The sequence shown here is derived from an EMBL/GenBank/DDBJ whole genome shotgun (WGS) entry which is preliminary data.</text>
</comment>
<name>A0A211ZPD0_9PROT</name>
<sequence>MTLYLCRTCGTQYPDSPAPPAACPICEDDRQYVPESGQAWLTAEELRRDHRVTFTPVEPGLQQLLVEPEFAIGERAFLIGLPGGGVVMWDCLALLDDATEAAIRGMGGLRAIAISHPHYYTTMVDWAHRFDCPVHLHADDREWVQRPDPALSFWTGGTLDLGDGLTAIRCGGHFAGAAVLHWAAGAEGRGVLLSGDTIQGVPDRGWVSFMYSYPNLIPLPAAAVQGIADAVAPYEFDRLYGAFVGRQVKADARGAVLRSADRYIRAIRGG</sequence>
<evidence type="ECO:0000313" key="2">
    <source>
        <dbReference type="EMBL" id="OWJ66957.1"/>
    </source>
</evidence>
<proteinExistence type="predicted"/>
<keyword evidence="3" id="KW-1185">Reference proteome</keyword>
<dbReference type="PANTHER" id="PTHR36839">
    <property type="entry name" value="METALLO-BETA-LACTAMASE FAMILY PROTEIN (AFU_ORTHOLOGUE AFUA_5G12770)"/>
    <property type="match status" value="1"/>
</dbReference>
<dbReference type="AlphaFoldDB" id="A0A211ZPD0"/>
<accession>A0A211ZPD0</accession>
<feature type="domain" description="Metallo-beta-lactamase" evidence="1">
    <location>
        <begin position="73"/>
        <end position="227"/>
    </location>
</feature>
<dbReference type="SUPFAM" id="SSF56281">
    <property type="entry name" value="Metallo-hydrolase/oxidoreductase"/>
    <property type="match status" value="1"/>
</dbReference>
<evidence type="ECO:0000313" key="3">
    <source>
        <dbReference type="Proteomes" id="UP000196655"/>
    </source>
</evidence>
<dbReference type="InterPro" id="IPR036866">
    <property type="entry name" value="RibonucZ/Hydroxyglut_hydro"/>
</dbReference>
<dbReference type="OrthoDB" id="2373347at2"/>